<gene>
    <name evidence="2" type="ORF">SGFS_058510</name>
</gene>
<proteinExistence type="predicted"/>
<reference evidence="2 3" key="2">
    <citation type="journal article" date="2023" name="ChemBioChem">
        <title>Acyltransferase Domain Exchange between Two Independent Type I Polyketide Synthases in the Same Producer Strain of Macrolide Antibiotics.</title>
        <authorList>
            <person name="Kudo F."/>
            <person name="Kishikawa K."/>
            <person name="Tsuboi K."/>
            <person name="Kido T."/>
            <person name="Usui T."/>
            <person name="Hashimoto J."/>
            <person name="Shin-Ya K."/>
            <person name="Miyanaga A."/>
            <person name="Eguchi T."/>
        </authorList>
    </citation>
    <scope>NUCLEOTIDE SEQUENCE [LARGE SCALE GENOMIC DNA]</scope>
    <source>
        <strain evidence="2 3">A-8890</strain>
    </source>
</reference>
<name>A0ABN5VM69_9ACTN</name>
<sequence>MVLYTCLASECTSGDLMYRFTRHTGSALTAVALITGMATSCSDSPATSKAPQSQKTASSTAAPTAQSPSQSGREQLNKEARDLLDMTDRLESDEGLVSSGSLAVPGENLDKTIKSGTALRVEVACAGEGTVTFTVASGTAKTAKRVDCTQPMTNGFDFTTAGPGLTIQADSPEEESVGTAYMVSHIS</sequence>
<dbReference type="EMBL" id="AP018448">
    <property type="protein sequence ID" value="BBC34557.1"/>
    <property type="molecule type" value="Genomic_DNA"/>
</dbReference>
<protein>
    <recommendedName>
        <fullName evidence="4">Lipoprotein</fullName>
    </recommendedName>
</protein>
<reference evidence="2 3" key="1">
    <citation type="journal article" date="2010" name="ChemBioChem">
        <title>Cloning and characterization of the biosynthetic gene cluster of 16-membered macrolide antibiotic FD-891: involvement of a dual functional cytochrome P450 monooxygenase catalyzing epoxidation and hydroxylation.</title>
        <authorList>
            <person name="Kudo F."/>
            <person name="Motegi A."/>
            <person name="Mizoue K."/>
            <person name="Eguchi T."/>
        </authorList>
    </citation>
    <scope>NUCLEOTIDE SEQUENCE [LARGE SCALE GENOMIC DNA]</scope>
    <source>
        <strain evidence="2 3">A-8890</strain>
    </source>
</reference>
<accession>A0ABN5VM69</accession>
<evidence type="ECO:0000256" key="1">
    <source>
        <dbReference type="SAM" id="MobiDB-lite"/>
    </source>
</evidence>
<feature type="compositionally biased region" description="Low complexity" evidence="1">
    <location>
        <begin position="50"/>
        <end position="71"/>
    </location>
</feature>
<evidence type="ECO:0000313" key="3">
    <source>
        <dbReference type="Proteomes" id="UP001321542"/>
    </source>
</evidence>
<organism evidence="2 3">
    <name type="scientific">Streptomyces graminofaciens</name>
    <dbReference type="NCBI Taxonomy" id="68212"/>
    <lineage>
        <taxon>Bacteria</taxon>
        <taxon>Bacillati</taxon>
        <taxon>Actinomycetota</taxon>
        <taxon>Actinomycetes</taxon>
        <taxon>Kitasatosporales</taxon>
        <taxon>Streptomycetaceae</taxon>
        <taxon>Streptomyces</taxon>
    </lineage>
</organism>
<dbReference type="Proteomes" id="UP001321542">
    <property type="component" value="Chromosome"/>
</dbReference>
<keyword evidence="3" id="KW-1185">Reference proteome</keyword>
<evidence type="ECO:0008006" key="4">
    <source>
        <dbReference type="Google" id="ProtNLM"/>
    </source>
</evidence>
<feature type="region of interest" description="Disordered" evidence="1">
    <location>
        <begin position="42"/>
        <end position="76"/>
    </location>
</feature>
<evidence type="ECO:0000313" key="2">
    <source>
        <dbReference type="EMBL" id="BBC34557.1"/>
    </source>
</evidence>